<comment type="caution">
    <text evidence="9">The sequence shown here is derived from an EMBL/GenBank/DDBJ whole genome shotgun (WGS) entry which is preliminary data.</text>
</comment>
<feature type="transmembrane region" description="Helical" evidence="6">
    <location>
        <begin position="44"/>
        <end position="66"/>
    </location>
</feature>
<dbReference type="PANTHER" id="PTHR30071:SF1">
    <property type="entry name" value="CYTOCHROME B_B6 PROTEIN-RELATED"/>
    <property type="match status" value="1"/>
</dbReference>
<dbReference type="Pfam" id="PF05140">
    <property type="entry name" value="ResB"/>
    <property type="match status" value="1"/>
</dbReference>
<evidence type="ECO:0000256" key="1">
    <source>
        <dbReference type="ARBA" id="ARBA00004141"/>
    </source>
</evidence>
<protein>
    <submittedName>
        <fullName evidence="9">Cytochrome C biogenesis protein</fullName>
    </submittedName>
</protein>
<keyword evidence="5 6" id="KW-0472">Membrane</keyword>
<evidence type="ECO:0000313" key="10">
    <source>
        <dbReference type="Proteomes" id="UP000316371"/>
    </source>
</evidence>
<sequence>MDKKYYSFLFSTRLMAVLFLGYAVAMASGTFIESKYNTDTAKIWIYNAWWFEAIHVFFLINFIGNIKRYQLLKKEKWATLLLHLAFIFIILGAFVTRYISYEGMMPIREGAAENQFFSDKTFLTVFVDGEYKGDMKRRIFEKPLLLSPVTNNAFSIKENFATTPFEIEYQKYIMGAKEYVKPDPKGIVYLKLVEAGAGGREEHFLKEGEVQNIHNVLFALNKYTAGAININTTGATYTIQTPFEGNFMRMADKLQGKVIKDAAQPLMMRSLYSIGEKRFVFPDPASKGVIDYEEKIDYKAKTHEDALVLKVKAEGQEKSVTVLGSKGKVGDFKTVKIGKIEYTFFYGSKAYVLPFKIKLNDFIAKKYPGTEKSYSAFESKVTVQDSLKSFNARIFMNNVLDYKQYRFFQSSFDPDEKGTVLSVNHDFWGTCITYAGYFMLFFAMMSILFTKHSRFADLKRKLEVVKAKKAALLTLLFLFSFVGFAQNHEAHQHQIPTQKALDSLLIKYTVPESHATKFGRLIIQDAGGRMKPINTFSSELLRKVSHADTYQNMNSDQVLLSMTQYAKIWIEVPLIYIKPENDSIRKIIGIDSQAKYAPFIAFFDEKGNYKLTPYLDEAYKAANPDSFEKGFIETDKKVNLMESALTGSILRIFPIPKDPNNKWISYLEIDHAGLKGMDATYTKNVLPLYFGTLNDAATSKNYKTANELIESINGFQKKFGSKVMPSQRKIDLEIAYNKYDILPKLFYCYSLAGILMLVFTLLSIFFDKKVFRVTVNAFHISIGFFFLLHTIALVARWYISGHAPWSNAYEAIIYVAWATMFFGLAFDSKSKLTVASAAFVTSMIFMAANANWIDPEIANLQPVLNSYWLMIHVAVIVASYGPFALGLILGFVSLVLIFFTNEKNKAKMDLNIQEITYINEMALTIGLIMLTIGNFLGGQWANESWGRYWGWDPKETWALISIMVYAFVIHARFVPSLRGKWIFNLMSMFAFVSILFTYYGVNFHLVGMHSYASGEAKSLDWIYYSLGTIAGIGAITYPKYRKYYKK</sequence>
<feature type="transmembrane region" description="Helical" evidence="6">
    <location>
        <begin position="917"/>
        <end position="936"/>
    </location>
</feature>
<dbReference type="PANTHER" id="PTHR30071">
    <property type="entry name" value="HEME EXPORTER PROTEIN C"/>
    <property type="match status" value="1"/>
</dbReference>
<dbReference type="GO" id="GO:0020037">
    <property type="term" value="F:heme binding"/>
    <property type="evidence" value="ECO:0007669"/>
    <property type="project" value="InterPro"/>
</dbReference>
<comment type="subcellular location">
    <subcellularLocation>
        <location evidence="1">Membrane</location>
        <topology evidence="1">Multi-pass membrane protein</topology>
    </subcellularLocation>
</comment>
<organism evidence="9 10">
    <name type="scientific">Flavobacterium restrictum</name>
    <dbReference type="NCBI Taxonomy" id="2594428"/>
    <lineage>
        <taxon>Bacteria</taxon>
        <taxon>Pseudomonadati</taxon>
        <taxon>Bacteroidota</taxon>
        <taxon>Flavobacteriia</taxon>
        <taxon>Flavobacteriales</taxon>
        <taxon>Flavobacteriaceae</taxon>
        <taxon>Flavobacterium</taxon>
    </lineage>
</organism>
<evidence type="ECO:0000256" key="6">
    <source>
        <dbReference type="SAM" id="Phobius"/>
    </source>
</evidence>
<feature type="domain" description="ResB-like" evidence="8">
    <location>
        <begin position="344"/>
        <end position="420"/>
    </location>
</feature>
<evidence type="ECO:0000259" key="7">
    <source>
        <dbReference type="Pfam" id="PF01578"/>
    </source>
</evidence>
<dbReference type="InterPro" id="IPR045062">
    <property type="entry name" value="Cyt_c_biogenesis_CcsA/CcmC"/>
</dbReference>
<evidence type="ECO:0000313" key="9">
    <source>
        <dbReference type="EMBL" id="TRX39728.1"/>
    </source>
</evidence>
<gene>
    <name evidence="9" type="ORF">FNW21_08465</name>
</gene>
<feature type="transmembrane region" description="Helical" evidence="6">
    <location>
        <begin position="956"/>
        <end position="974"/>
    </location>
</feature>
<feature type="transmembrane region" description="Helical" evidence="6">
    <location>
        <begin position="834"/>
        <end position="853"/>
    </location>
</feature>
<name>A0A553E3X1_9FLAO</name>
<feature type="transmembrane region" description="Helical" evidence="6">
    <location>
        <begin position="1021"/>
        <end position="1040"/>
    </location>
</feature>
<feature type="transmembrane region" description="Helical" evidence="6">
    <location>
        <begin position="427"/>
        <end position="449"/>
    </location>
</feature>
<feature type="transmembrane region" description="Helical" evidence="6">
    <location>
        <begin position="470"/>
        <end position="486"/>
    </location>
</feature>
<keyword evidence="10" id="KW-1185">Reference proteome</keyword>
<feature type="transmembrane region" description="Helical" evidence="6">
    <location>
        <begin position="78"/>
        <end position="99"/>
    </location>
</feature>
<feature type="transmembrane region" description="Helical" evidence="6">
    <location>
        <begin position="778"/>
        <end position="799"/>
    </location>
</feature>
<feature type="transmembrane region" description="Helical" evidence="6">
    <location>
        <begin position="873"/>
        <end position="897"/>
    </location>
</feature>
<dbReference type="Pfam" id="PF01578">
    <property type="entry name" value="Cytochrom_C_asm"/>
    <property type="match status" value="1"/>
</dbReference>
<feature type="transmembrane region" description="Helical" evidence="6">
    <location>
        <begin position="811"/>
        <end position="827"/>
    </location>
</feature>
<evidence type="ECO:0000256" key="3">
    <source>
        <dbReference type="ARBA" id="ARBA00022748"/>
    </source>
</evidence>
<dbReference type="InterPro" id="IPR002541">
    <property type="entry name" value="Cyt_c_assembly"/>
</dbReference>
<dbReference type="RefSeq" id="WP_144256304.1">
    <property type="nucleotide sequence ID" value="NZ_VJZT01000007.1"/>
</dbReference>
<keyword evidence="2 6" id="KW-0812">Transmembrane</keyword>
<dbReference type="OrthoDB" id="9814290at2"/>
<proteinExistence type="predicted"/>
<evidence type="ECO:0000259" key="8">
    <source>
        <dbReference type="Pfam" id="PF05140"/>
    </source>
</evidence>
<feature type="transmembrane region" description="Helical" evidence="6">
    <location>
        <begin position="12"/>
        <end position="32"/>
    </location>
</feature>
<evidence type="ECO:0000256" key="5">
    <source>
        <dbReference type="ARBA" id="ARBA00023136"/>
    </source>
</evidence>
<dbReference type="Proteomes" id="UP000316371">
    <property type="component" value="Unassembled WGS sequence"/>
</dbReference>
<reference evidence="9 10" key="1">
    <citation type="submission" date="2019-07" db="EMBL/GenBank/DDBJ databases">
        <title>Novel species of Flavobacterium.</title>
        <authorList>
            <person name="Liu Q."/>
            <person name="Xin Y.-H."/>
        </authorList>
    </citation>
    <scope>NUCLEOTIDE SEQUENCE [LARGE SCALE GENOMIC DNA]</scope>
    <source>
        <strain evidence="9 10">LB1R34</strain>
    </source>
</reference>
<keyword evidence="3" id="KW-0201">Cytochrome c-type biogenesis</keyword>
<evidence type="ECO:0000256" key="2">
    <source>
        <dbReference type="ARBA" id="ARBA00022692"/>
    </source>
</evidence>
<feature type="transmembrane region" description="Helical" evidence="6">
    <location>
        <begin position="744"/>
        <end position="766"/>
    </location>
</feature>
<keyword evidence="4 6" id="KW-1133">Transmembrane helix</keyword>
<feature type="domain" description="Cytochrome c assembly protein" evidence="7">
    <location>
        <begin position="805"/>
        <end position="1009"/>
    </location>
</feature>
<accession>A0A553E3X1</accession>
<dbReference type="GO" id="GO:0005886">
    <property type="term" value="C:plasma membrane"/>
    <property type="evidence" value="ECO:0007669"/>
    <property type="project" value="TreeGrafter"/>
</dbReference>
<feature type="transmembrane region" description="Helical" evidence="6">
    <location>
        <begin position="981"/>
        <end position="1001"/>
    </location>
</feature>
<dbReference type="GO" id="GO:0017004">
    <property type="term" value="P:cytochrome complex assembly"/>
    <property type="evidence" value="ECO:0007669"/>
    <property type="project" value="UniProtKB-KW"/>
</dbReference>
<dbReference type="AlphaFoldDB" id="A0A553E3X1"/>
<evidence type="ECO:0000256" key="4">
    <source>
        <dbReference type="ARBA" id="ARBA00022989"/>
    </source>
</evidence>
<dbReference type="EMBL" id="VJZT01000007">
    <property type="protein sequence ID" value="TRX39728.1"/>
    <property type="molecule type" value="Genomic_DNA"/>
</dbReference>
<dbReference type="InterPro" id="IPR007816">
    <property type="entry name" value="ResB-like_domain"/>
</dbReference>